<evidence type="ECO:0000256" key="10">
    <source>
        <dbReference type="SAM" id="MobiDB-lite"/>
    </source>
</evidence>
<evidence type="ECO:0000256" key="2">
    <source>
        <dbReference type="ARBA" id="ARBA00022448"/>
    </source>
</evidence>
<evidence type="ECO:0000313" key="14">
    <source>
        <dbReference type="EMBL" id="MBP1840622.1"/>
    </source>
</evidence>
<feature type="chain" id="PRO_5040781966" evidence="11">
    <location>
        <begin position="26"/>
        <end position="977"/>
    </location>
</feature>
<dbReference type="Pfam" id="PF00593">
    <property type="entry name" value="TonB_dep_Rec_b-barrel"/>
    <property type="match status" value="1"/>
</dbReference>
<dbReference type="Proteomes" id="UP001138672">
    <property type="component" value="Unassembled WGS sequence"/>
</dbReference>
<dbReference type="Pfam" id="PF13715">
    <property type="entry name" value="CarbopepD_reg_2"/>
    <property type="match status" value="1"/>
</dbReference>
<dbReference type="InterPro" id="IPR012910">
    <property type="entry name" value="Plug_dom"/>
</dbReference>
<evidence type="ECO:0000259" key="13">
    <source>
        <dbReference type="Pfam" id="PF07715"/>
    </source>
</evidence>
<dbReference type="Proteomes" id="UP001231587">
    <property type="component" value="Unassembled WGS sequence"/>
</dbReference>
<feature type="signal peptide" evidence="11">
    <location>
        <begin position="1"/>
        <end position="25"/>
    </location>
</feature>
<dbReference type="Gene3D" id="2.170.130.10">
    <property type="entry name" value="TonB-dependent receptor, plug domain"/>
    <property type="match status" value="1"/>
</dbReference>
<evidence type="ECO:0000256" key="8">
    <source>
        <dbReference type="PROSITE-ProRule" id="PRU01360"/>
    </source>
</evidence>
<keyword evidence="4 8" id="KW-0812">Transmembrane</keyword>
<keyword evidence="7 8" id="KW-0998">Cell outer membrane</keyword>
<gene>
    <name evidence="14" type="ORF">J2Z56_002552</name>
    <name evidence="15" type="ORF">J2Z57_002417</name>
</gene>
<evidence type="ECO:0000256" key="3">
    <source>
        <dbReference type="ARBA" id="ARBA00022452"/>
    </source>
</evidence>
<evidence type="ECO:0000313" key="15">
    <source>
        <dbReference type="EMBL" id="MDQ0335965.1"/>
    </source>
</evidence>
<dbReference type="PANTHER" id="PTHR40980">
    <property type="entry name" value="PLUG DOMAIN-CONTAINING PROTEIN"/>
    <property type="match status" value="1"/>
</dbReference>
<keyword evidence="11" id="KW-0732">Signal</keyword>
<dbReference type="Gene3D" id="2.40.170.20">
    <property type="entry name" value="TonB-dependent receptor, beta-barrel domain"/>
    <property type="match status" value="1"/>
</dbReference>
<evidence type="ECO:0000256" key="5">
    <source>
        <dbReference type="ARBA" id="ARBA00023077"/>
    </source>
</evidence>
<dbReference type="EMBL" id="JAGGJQ010000007">
    <property type="protein sequence ID" value="MBP1840622.1"/>
    <property type="molecule type" value="Genomic_DNA"/>
</dbReference>
<dbReference type="Gene3D" id="2.60.40.1120">
    <property type="entry name" value="Carboxypeptidase-like, regulatory domain"/>
    <property type="match status" value="1"/>
</dbReference>
<feature type="region of interest" description="Disordered" evidence="10">
    <location>
        <begin position="209"/>
        <end position="230"/>
    </location>
</feature>
<dbReference type="NCBIfam" id="TIGR01782">
    <property type="entry name" value="TonB-Xanth-Caul"/>
    <property type="match status" value="1"/>
</dbReference>
<comment type="similarity">
    <text evidence="8 9">Belongs to the TonB-dependent receptor family.</text>
</comment>
<dbReference type="Pfam" id="PF07715">
    <property type="entry name" value="Plug"/>
    <property type="match status" value="1"/>
</dbReference>
<dbReference type="PROSITE" id="PS52016">
    <property type="entry name" value="TONB_DEPENDENT_REC_3"/>
    <property type="match status" value="1"/>
</dbReference>
<comment type="subcellular location">
    <subcellularLocation>
        <location evidence="1 8">Cell outer membrane</location>
        <topology evidence="1 8">Multi-pass membrane protein</topology>
    </subcellularLocation>
</comment>
<evidence type="ECO:0000313" key="17">
    <source>
        <dbReference type="Proteomes" id="UP001231587"/>
    </source>
</evidence>
<keyword evidence="14" id="KW-0675">Receptor</keyword>
<keyword evidence="3 8" id="KW-1134">Transmembrane beta strand</keyword>
<dbReference type="InterPro" id="IPR010104">
    <property type="entry name" value="TonB_rcpt_bac"/>
</dbReference>
<protein>
    <submittedName>
        <fullName evidence="14">TonB-dependent receptor</fullName>
    </submittedName>
</protein>
<comment type="caution">
    <text evidence="14">The sequence shown here is derived from an EMBL/GenBank/DDBJ whole genome shotgun (WGS) entry which is preliminary data.</text>
</comment>
<evidence type="ECO:0000259" key="12">
    <source>
        <dbReference type="Pfam" id="PF00593"/>
    </source>
</evidence>
<feature type="compositionally biased region" description="Polar residues" evidence="10">
    <location>
        <begin position="209"/>
        <end position="229"/>
    </location>
</feature>
<evidence type="ECO:0000256" key="4">
    <source>
        <dbReference type="ARBA" id="ARBA00022692"/>
    </source>
</evidence>
<dbReference type="AlphaFoldDB" id="A0A9X0YKU0"/>
<dbReference type="GO" id="GO:0009279">
    <property type="term" value="C:cell outer membrane"/>
    <property type="evidence" value="ECO:0007669"/>
    <property type="project" value="UniProtKB-SubCell"/>
</dbReference>
<dbReference type="InterPro" id="IPR008969">
    <property type="entry name" value="CarboxyPept-like_regulatory"/>
</dbReference>
<feature type="domain" description="TonB-dependent receptor plug" evidence="13">
    <location>
        <begin position="154"/>
        <end position="261"/>
    </location>
</feature>
<dbReference type="InterPro" id="IPR000531">
    <property type="entry name" value="Beta-barrel_TonB"/>
</dbReference>
<dbReference type="RefSeq" id="WP_057780059.1">
    <property type="nucleotide sequence ID" value="NZ_JAGGJQ010000007.1"/>
</dbReference>
<sequence length="977" mass="108358">MKTTFQFFKCIGLLFLVLSGKHMLAQTSGPAVDVSEKYITKPTNGETSEIIGTISDDLGPLPGANIMLKGSDNGTTSNLDGHFNLVNVKPGQHVLVISYLGYETKEMGINVPEKTQVNVGTVILSVGSETLDEVVLNSGYRSSQQKALNIKKQSLAIMEVMASDAIGKLPDRNAAEAVQRMPGVSIERDHGEGRYVIVRGTPIAWNSTLMNGSRMPSTEGTSDNSTGTRSAPLDVFPSEMIEFVELSKAITPDMEGDAIGGSVNFITRTAPSKKTLSVNLGYGANFQAEKPIQNVSVVYGDRVADGKIGFMISGTYWNRNWGTDNYEVVYDDNFAINNLQLRDYLGTRTTAGLNAGFEYKPNADTKIYFRGLYTDFQDDESAVEQTFGFADEEMSLRVRHGITGITLYGSEIGGDHRFASGKLGIDWKASLYDAEMGNRNVPNSKGNGEAAYYMATFSTPVSYNNLTSDGYKFLDIDSPEGYNGDHYDNIQPYMTSTVGADQLQLDNQIAFKQYSKETDYTAQLDFTYEPTDKVKIKAGGKYKAMKLERGSPYSYYLYLGGSYGVPVNMTDYETTNYSYNGGYLTEIDSPYDNVLIDTPLNKNELPKLFTEENLDNPLYYHINFDKENPSSVGAFYTGNEDVAAAYIMGDVNLSEKVKMIAGVRYEHTSLKYSGYAVTTDADGQVISEVENTNDFGSLLPMVHLKYTPLDNLNLKLAYTRSFARANFSDLNPTETVSVISNPNTISRGNIGLEPTYSNNFDFMGEYFFDNVGLITGGVFYKSLENVIYSARSYETIDGTLYQVTEPNNSEKGWLAGFEVGFNKRLTFLPGILSGLGIEGNYTFADSEMDVPSYDVNETTGDVTETITTEKIPNQSQHIFNAALFYERGGFNFRLAGNYKGESLAVVQGNPENYRWYDKNFTMDLSTSYAITPKLKVYLELNNLTNEPLRYYQGTAERPEQTEYYSLRGIIGLNYNLF</sequence>
<name>A0A9X0YKU0_9FLAO</name>
<keyword evidence="6 8" id="KW-0472">Membrane</keyword>
<keyword evidence="5 9" id="KW-0798">TonB box</keyword>
<keyword evidence="2 8" id="KW-0813">Transport</keyword>
<dbReference type="SUPFAM" id="SSF49464">
    <property type="entry name" value="Carboxypeptidase regulatory domain-like"/>
    <property type="match status" value="1"/>
</dbReference>
<evidence type="ECO:0000256" key="9">
    <source>
        <dbReference type="RuleBase" id="RU003357"/>
    </source>
</evidence>
<accession>A0A9X0YKU0</accession>
<dbReference type="InterPro" id="IPR039426">
    <property type="entry name" value="TonB-dep_rcpt-like"/>
</dbReference>
<organism evidence="14 16">
    <name type="scientific">Formosa algae</name>
    <dbReference type="NCBI Taxonomy" id="225843"/>
    <lineage>
        <taxon>Bacteria</taxon>
        <taxon>Pseudomonadati</taxon>
        <taxon>Bacteroidota</taxon>
        <taxon>Flavobacteriia</taxon>
        <taxon>Flavobacteriales</taxon>
        <taxon>Flavobacteriaceae</taxon>
        <taxon>Formosa</taxon>
    </lineage>
</organism>
<evidence type="ECO:0000256" key="7">
    <source>
        <dbReference type="ARBA" id="ARBA00023237"/>
    </source>
</evidence>
<reference evidence="14" key="1">
    <citation type="submission" date="2021-03" db="EMBL/GenBank/DDBJ databases">
        <title>Genomic Encyclopedia of Type Strains, Phase IV (KMG-IV): sequencing the most valuable type-strain genomes for metagenomic binning, comparative biology and taxonomic classification.</title>
        <authorList>
            <person name="Goeker M."/>
        </authorList>
    </citation>
    <scope>NUCLEOTIDE SEQUENCE</scope>
    <source>
        <strain evidence="14">DSM 15523</strain>
        <strain evidence="15 17">DSM 16476</strain>
    </source>
</reference>
<proteinExistence type="inferred from homology"/>
<evidence type="ECO:0000256" key="1">
    <source>
        <dbReference type="ARBA" id="ARBA00004571"/>
    </source>
</evidence>
<feature type="domain" description="TonB-dependent receptor-like beta-barrel" evidence="12">
    <location>
        <begin position="464"/>
        <end position="943"/>
    </location>
</feature>
<keyword evidence="17" id="KW-1185">Reference proteome</keyword>
<dbReference type="EMBL" id="JAUSUU010000007">
    <property type="protein sequence ID" value="MDQ0335965.1"/>
    <property type="molecule type" value="Genomic_DNA"/>
</dbReference>
<dbReference type="SUPFAM" id="SSF56935">
    <property type="entry name" value="Porins"/>
    <property type="match status" value="1"/>
</dbReference>
<evidence type="ECO:0000256" key="6">
    <source>
        <dbReference type="ARBA" id="ARBA00023136"/>
    </source>
</evidence>
<evidence type="ECO:0000256" key="11">
    <source>
        <dbReference type="SAM" id="SignalP"/>
    </source>
</evidence>
<dbReference type="InterPro" id="IPR037066">
    <property type="entry name" value="Plug_dom_sf"/>
</dbReference>
<dbReference type="InterPro" id="IPR036942">
    <property type="entry name" value="Beta-barrel_TonB_sf"/>
</dbReference>
<dbReference type="PANTHER" id="PTHR40980:SF4">
    <property type="entry name" value="TONB-DEPENDENT RECEPTOR-LIKE BETA-BARREL DOMAIN-CONTAINING PROTEIN"/>
    <property type="match status" value="1"/>
</dbReference>
<evidence type="ECO:0000313" key="16">
    <source>
        <dbReference type="Proteomes" id="UP001138672"/>
    </source>
</evidence>